<dbReference type="Proteomes" id="UP000807342">
    <property type="component" value="Unassembled WGS sequence"/>
</dbReference>
<protein>
    <submittedName>
        <fullName evidence="1">Uncharacterized protein</fullName>
    </submittedName>
</protein>
<keyword evidence="2" id="KW-1185">Reference proteome</keyword>
<organism evidence="1 2">
    <name type="scientific">Macrolepiota fuliginosa MF-IS2</name>
    <dbReference type="NCBI Taxonomy" id="1400762"/>
    <lineage>
        <taxon>Eukaryota</taxon>
        <taxon>Fungi</taxon>
        <taxon>Dikarya</taxon>
        <taxon>Basidiomycota</taxon>
        <taxon>Agaricomycotina</taxon>
        <taxon>Agaricomycetes</taxon>
        <taxon>Agaricomycetidae</taxon>
        <taxon>Agaricales</taxon>
        <taxon>Agaricineae</taxon>
        <taxon>Agaricaceae</taxon>
        <taxon>Macrolepiota</taxon>
    </lineage>
</organism>
<name>A0A9P5X0U8_9AGAR</name>
<reference evidence="1" key="1">
    <citation type="submission" date="2020-11" db="EMBL/GenBank/DDBJ databases">
        <authorList>
            <consortium name="DOE Joint Genome Institute"/>
            <person name="Ahrendt S."/>
            <person name="Riley R."/>
            <person name="Andreopoulos W."/>
            <person name="Labutti K."/>
            <person name="Pangilinan J."/>
            <person name="Ruiz-Duenas F.J."/>
            <person name="Barrasa J.M."/>
            <person name="Sanchez-Garcia M."/>
            <person name="Camarero S."/>
            <person name="Miyauchi S."/>
            <person name="Serrano A."/>
            <person name="Linde D."/>
            <person name="Babiker R."/>
            <person name="Drula E."/>
            <person name="Ayuso-Fernandez I."/>
            <person name="Pacheco R."/>
            <person name="Padilla G."/>
            <person name="Ferreira P."/>
            <person name="Barriuso J."/>
            <person name="Kellner H."/>
            <person name="Castanera R."/>
            <person name="Alfaro M."/>
            <person name="Ramirez L."/>
            <person name="Pisabarro A.G."/>
            <person name="Kuo A."/>
            <person name="Tritt A."/>
            <person name="Lipzen A."/>
            <person name="He G."/>
            <person name="Yan M."/>
            <person name="Ng V."/>
            <person name="Cullen D."/>
            <person name="Martin F."/>
            <person name="Rosso M.-N."/>
            <person name="Henrissat B."/>
            <person name="Hibbett D."/>
            <person name="Martinez A.T."/>
            <person name="Grigoriev I.V."/>
        </authorList>
    </citation>
    <scope>NUCLEOTIDE SEQUENCE</scope>
    <source>
        <strain evidence="1">MF-IS2</strain>
    </source>
</reference>
<accession>A0A9P5X0U8</accession>
<dbReference type="EMBL" id="MU151987">
    <property type="protein sequence ID" value="KAF9441260.1"/>
    <property type="molecule type" value="Genomic_DNA"/>
</dbReference>
<dbReference type="AlphaFoldDB" id="A0A9P5X0U8"/>
<evidence type="ECO:0000313" key="1">
    <source>
        <dbReference type="EMBL" id="KAF9441260.1"/>
    </source>
</evidence>
<gene>
    <name evidence="1" type="ORF">P691DRAFT_589476</name>
</gene>
<sequence length="102" mass="11608">MRPVILCGVHDRRTASCTRKRYFQDSWDHAKKTSSSSRPLQLLNRPGGGVQTHCSVMFPSYSRVHPFDHWKAPRWCSMAEPHIPLRLCQCDGLGGTSRKGWG</sequence>
<proteinExistence type="predicted"/>
<evidence type="ECO:0000313" key="2">
    <source>
        <dbReference type="Proteomes" id="UP000807342"/>
    </source>
</evidence>
<comment type="caution">
    <text evidence="1">The sequence shown here is derived from an EMBL/GenBank/DDBJ whole genome shotgun (WGS) entry which is preliminary data.</text>
</comment>